<dbReference type="RefSeq" id="WP_110839809.1">
    <property type="nucleotide sequence ID" value="NZ_QJVJ01000004.1"/>
</dbReference>
<dbReference type="AlphaFoldDB" id="A0A2V5K618"/>
<dbReference type="Proteomes" id="UP000247476">
    <property type="component" value="Unassembled WGS sequence"/>
</dbReference>
<dbReference type="SUPFAM" id="SSF46955">
    <property type="entry name" value="Putative DNA-binding domain"/>
    <property type="match status" value="1"/>
</dbReference>
<dbReference type="InterPro" id="IPR009061">
    <property type="entry name" value="DNA-bd_dom_put_sf"/>
</dbReference>
<dbReference type="Gene3D" id="1.10.1660.10">
    <property type="match status" value="1"/>
</dbReference>
<dbReference type="PROSITE" id="PS50937">
    <property type="entry name" value="HTH_MERR_2"/>
    <property type="match status" value="1"/>
</dbReference>
<comment type="caution">
    <text evidence="3">The sequence shown here is derived from an EMBL/GenBank/DDBJ whole genome shotgun (WGS) entry which is preliminary data.</text>
</comment>
<dbReference type="GO" id="GO:0003677">
    <property type="term" value="F:DNA binding"/>
    <property type="evidence" value="ECO:0007669"/>
    <property type="project" value="UniProtKB-KW"/>
</dbReference>
<reference evidence="3 4" key="1">
    <citation type="submission" date="2018-05" db="EMBL/GenBank/DDBJ databases">
        <title>Paenibacillus flagellatus sp. nov., isolated from selenium mineral soil.</title>
        <authorList>
            <person name="Dai X."/>
        </authorList>
    </citation>
    <scope>NUCLEOTIDE SEQUENCE [LARGE SCALE GENOMIC DNA]</scope>
    <source>
        <strain evidence="3 4">DXL2</strain>
    </source>
</reference>
<dbReference type="CDD" id="cd01106">
    <property type="entry name" value="HTH_TipAL-Mta"/>
    <property type="match status" value="1"/>
</dbReference>
<proteinExistence type="predicted"/>
<dbReference type="PRINTS" id="PR00040">
    <property type="entry name" value="HTHMERR"/>
</dbReference>
<organism evidence="3 4">
    <name type="scientific">Paenibacillus flagellatus</name>
    <dbReference type="NCBI Taxonomy" id="2211139"/>
    <lineage>
        <taxon>Bacteria</taxon>
        <taxon>Bacillati</taxon>
        <taxon>Bacillota</taxon>
        <taxon>Bacilli</taxon>
        <taxon>Bacillales</taxon>
        <taxon>Paenibacillaceae</taxon>
        <taxon>Paenibacillus</taxon>
    </lineage>
</organism>
<dbReference type="EMBL" id="QJVJ01000004">
    <property type="protein sequence ID" value="PYI54815.1"/>
    <property type="molecule type" value="Genomic_DNA"/>
</dbReference>
<accession>A0A2V5K618</accession>
<dbReference type="SMART" id="SM00422">
    <property type="entry name" value="HTH_MERR"/>
    <property type="match status" value="1"/>
</dbReference>
<feature type="domain" description="HTH merR-type" evidence="2">
    <location>
        <begin position="4"/>
        <end position="73"/>
    </location>
</feature>
<keyword evidence="4" id="KW-1185">Reference proteome</keyword>
<sequence>MKRTWKVGELARMAGLTIRTLRYYDQIGLYSPSGHSASGHRLYTESDVERLHRILSLKELGLSLDEIRDVMTGDRVGLSDLIAMQIDRLKEQIRRQQKLLRELERASSLMRSSRSLTAEDLTSLLGAMRMNHERFIAERRTSWERHLDRLGDYLDEDHPDDPSRGED</sequence>
<dbReference type="OrthoDB" id="1894615at2"/>
<dbReference type="Pfam" id="PF13411">
    <property type="entry name" value="MerR_1"/>
    <property type="match status" value="1"/>
</dbReference>
<dbReference type="PANTHER" id="PTHR30204">
    <property type="entry name" value="REDOX-CYCLING DRUG-SENSING TRANSCRIPTIONAL ACTIVATOR SOXR"/>
    <property type="match status" value="1"/>
</dbReference>
<dbReference type="InterPro" id="IPR047057">
    <property type="entry name" value="MerR_fam"/>
</dbReference>
<keyword evidence="1" id="KW-0238">DNA-binding</keyword>
<dbReference type="InterPro" id="IPR000551">
    <property type="entry name" value="MerR-type_HTH_dom"/>
</dbReference>
<protein>
    <submittedName>
        <fullName evidence="3">MerR family transcriptional regulator</fullName>
    </submittedName>
</protein>
<gene>
    <name evidence="3" type="ORF">DLM86_09680</name>
</gene>
<evidence type="ECO:0000313" key="4">
    <source>
        <dbReference type="Proteomes" id="UP000247476"/>
    </source>
</evidence>
<dbReference type="PANTHER" id="PTHR30204:SF90">
    <property type="entry name" value="HTH-TYPE TRANSCRIPTIONAL ACTIVATOR MTA"/>
    <property type="match status" value="1"/>
</dbReference>
<evidence type="ECO:0000256" key="1">
    <source>
        <dbReference type="ARBA" id="ARBA00023125"/>
    </source>
</evidence>
<evidence type="ECO:0000313" key="3">
    <source>
        <dbReference type="EMBL" id="PYI54815.1"/>
    </source>
</evidence>
<dbReference type="GO" id="GO:0003700">
    <property type="term" value="F:DNA-binding transcription factor activity"/>
    <property type="evidence" value="ECO:0007669"/>
    <property type="project" value="InterPro"/>
</dbReference>
<evidence type="ECO:0000259" key="2">
    <source>
        <dbReference type="PROSITE" id="PS50937"/>
    </source>
</evidence>
<name>A0A2V5K618_9BACL</name>